<protein>
    <submittedName>
        <fullName evidence="6">Acidic ribosomal p0 protein</fullName>
    </submittedName>
</protein>
<dbReference type="GO" id="GO:0003735">
    <property type="term" value="F:structural constituent of ribosome"/>
    <property type="evidence" value="ECO:0007669"/>
    <property type="project" value="TreeGrafter"/>
</dbReference>
<evidence type="ECO:0000313" key="6">
    <source>
        <dbReference type="EMBL" id="CDW75798.1"/>
    </source>
</evidence>
<evidence type="ECO:0000256" key="2">
    <source>
        <dbReference type="ARBA" id="ARBA00022980"/>
    </source>
</evidence>
<organism evidence="6 7">
    <name type="scientific">Stylonychia lemnae</name>
    <name type="common">Ciliate</name>
    <dbReference type="NCBI Taxonomy" id="5949"/>
    <lineage>
        <taxon>Eukaryota</taxon>
        <taxon>Sar</taxon>
        <taxon>Alveolata</taxon>
        <taxon>Ciliophora</taxon>
        <taxon>Intramacronucleata</taxon>
        <taxon>Spirotrichea</taxon>
        <taxon>Stichotrichia</taxon>
        <taxon>Sporadotrichida</taxon>
        <taxon>Oxytrichidae</taxon>
        <taxon>Stylonychinae</taxon>
        <taxon>Stylonychia</taxon>
    </lineage>
</organism>
<dbReference type="Pfam" id="PF17777">
    <property type="entry name" value="RL10P_insert"/>
    <property type="match status" value="1"/>
</dbReference>
<dbReference type="GO" id="GO:0002181">
    <property type="term" value="P:cytoplasmic translation"/>
    <property type="evidence" value="ECO:0007669"/>
    <property type="project" value="TreeGrafter"/>
</dbReference>
<dbReference type="Pfam" id="PF00428">
    <property type="entry name" value="Ribosomal_60s"/>
    <property type="match status" value="1"/>
</dbReference>
<dbReference type="InterPro" id="IPR050323">
    <property type="entry name" value="Ribosomal_protein_uL10"/>
</dbReference>
<sequence length="352" mass="39302">MLIFNNQNICYYKDKKTMGGLKKKSEKRIKKEEYWVKLQELSEKYTKALLVDVDNVSSKQINQIRLKLRPIGAKMIMGKNTLMKAALNHKMTEPVETDVDYETRKETWKNCDELDKIVQLLKGNTGLIFSNGDLAEIKKILDQEAREAPAKVGAVAPDEVWIRAGSTGLDPKQTSFFQQLNIQTKIVKTQIEIVADRKIISSGQKIEATHAALLDKLKIRPFSYKMHVKKVYEEGSIFNTDVLDITPEDILSRFRQSIGNLASISLASGYVTKPAVPHILANAFKNLASVTFDADYSFKQADKLKEAAKNAVHVSAPTATVAATTTAAPAKVEEKKEEEADVDMGGLFGDDY</sequence>
<dbReference type="FunCoup" id="A0A078A2R0">
    <property type="interactions" value="402"/>
</dbReference>
<dbReference type="Proteomes" id="UP000039865">
    <property type="component" value="Unassembled WGS sequence"/>
</dbReference>
<dbReference type="InterPro" id="IPR030670">
    <property type="entry name" value="uL10_eukaryotes"/>
</dbReference>
<evidence type="ECO:0000256" key="4">
    <source>
        <dbReference type="SAM" id="MobiDB-lite"/>
    </source>
</evidence>
<keyword evidence="7" id="KW-1185">Reference proteome</keyword>
<dbReference type="Pfam" id="PF00466">
    <property type="entry name" value="Ribosomal_L10"/>
    <property type="match status" value="1"/>
</dbReference>
<dbReference type="AlphaFoldDB" id="A0A078A2R0"/>
<dbReference type="InParanoid" id="A0A078A2R0"/>
<evidence type="ECO:0000313" key="7">
    <source>
        <dbReference type="Proteomes" id="UP000039865"/>
    </source>
</evidence>
<dbReference type="GO" id="GO:0022625">
    <property type="term" value="C:cytosolic large ribosomal subunit"/>
    <property type="evidence" value="ECO:0007669"/>
    <property type="project" value="TreeGrafter"/>
</dbReference>
<dbReference type="CDD" id="cd05795">
    <property type="entry name" value="Ribosomal_P0_L10e"/>
    <property type="match status" value="1"/>
</dbReference>
<evidence type="ECO:0000259" key="5">
    <source>
        <dbReference type="Pfam" id="PF17777"/>
    </source>
</evidence>
<evidence type="ECO:0000256" key="1">
    <source>
        <dbReference type="ARBA" id="ARBA00008889"/>
    </source>
</evidence>
<dbReference type="OMA" id="DMNPFKL"/>
<dbReference type="Gene3D" id="3.90.105.20">
    <property type="match status" value="1"/>
</dbReference>
<dbReference type="PANTHER" id="PTHR45699:SF3">
    <property type="entry name" value="LARGE RIBOSOMAL SUBUNIT PROTEIN UL10"/>
    <property type="match status" value="1"/>
</dbReference>
<dbReference type="InterPro" id="IPR043164">
    <property type="entry name" value="Ribosomal_uL10-like_insert_sf"/>
</dbReference>
<comment type="similarity">
    <text evidence="1">Belongs to the universal ribosomal protein uL10 family.</text>
</comment>
<gene>
    <name evidence="6" type="primary">Contig12257.g13092</name>
    <name evidence="6" type="ORF">STYLEM_4793</name>
</gene>
<reference evidence="6 7" key="1">
    <citation type="submission" date="2014-06" db="EMBL/GenBank/DDBJ databases">
        <authorList>
            <person name="Swart Estienne"/>
        </authorList>
    </citation>
    <scope>NUCLEOTIDE SEQUENCE [LARGE SCALE GENOMIC DNA]</scope>
    <source>
        <strain evidence="6 7">130c</strain>
    </source>
</reference>
<dbReference type="InterPro" id="IPR001790">
    <property type="entry name" value="Ribosomal_uL10"/>
</dbReference>
<dbReference type="OrthoDB" id="289442at2759"/>
<dbReference type="InterPro" id="IPR040637">
    <property type="entry name" value="Ribosomal_uL10-like_insert"/>
</dbReference>
<accession>A0A078A2R0</accession>
<dbReference type="FunFam" id="3.90.105.20:FF:000001">
    <property type="entry name" value="60S acidic ribosomal protein P0"/>
    <property type="match status" value="1"/>
</dbReference>
<dbReference type="GO" id="GO:0000027">
    <property type="term" value="P:ribosomal large subunit assembly"/>
    <property type="evidence" value="ECO:0007669"/>
    <property type="project" value="TreeGrafter"/>
</dbReference>
<proteinExistence type="inferred from homology"/>
<keyword evidence="3" id="KW-0687">Ribonucleoprotein</keyword>
<dbReference type="InterPro" id="IPR043141">
    <property type="entry name" value="Ribosomal_uL10-like_sf"/>
</dbReference>
<dbReference type="Gene3D" id="3.30.70.1730">
    <property type="match status" value="1"/>
</dbReference>
<dbReference type="GO" id="GO:0070180">
    <property type="term" value="F:large ribosomal subunit rRNA binding"/>
    <property type="evidence" value="ECO:0007669"/>
    <property type="project" value="TreeGrafter"/>
</dbReference>
<feature type="domain" description="Large ribosomal subunit protein uL10-like insertion" evidence="5">
    <location>
        <begin position="150"/>
        <end position="219"/>
    </location>
</feature>
<keyword evidence="2" id="KW-0689">Ribosomal protein</keyword>
<evidence type="ECO:0000256" key="3">
    <source>
        <dbReference type="ARBA" id="ARBA00023274"/>
    </source>
</evidence>
<dbReference type="EMBL" id="CCKQ01004640">
    <property type="protein sequence ID" value="CDW75798.1"/>
    <property type="molecule type" value="Genomic_DNA"/>
</dbReference>
<name>A0A078A2R0_STYLE</name>
<feature type="region of interest" description="Disordered" evidence="4">
    <location>
        <begin position="332"/>
        <end position="352"/>
    </location>
</feature>
<dbReference type="SUPFAM" id="SSF160369">
    <property type="entry name" value="Ribosomal protein L10-like"/>
    <property type="match status" value="1"/>
</dbReference>
<dbReference type="PANTHER" id="PTHR45699">
    <property type="entry name" value="60S ACIDIC RIBOSOMAL PROTEIN P0"/>
    <property type="match status" value="1"/>
</dbReference>
<dbReference type="PIRSF" id="PIRSF039087">
    <property type="entry name" value="L10E"/>
    <property type="match status" value="1"/>
</dbReference>